<dbReference type="GO" id="GO:0004069">
    <property type="term" value="F:L-aspartate:2-oxoglutarate aminotransferase activity"/>
    <property type="evidence" value="ECO:0007669"/>
    <property type="project" value="UniProtKB-EC"/>
</dbReference>
<dbReference type="InterPro" id="IPR042103">
    <property type="entry name" value="SerRS_1_N_sf"/>
</dbReference>
<feature type="coiled-coil region" evidence="17">
    <location>
        <begin position="540"/>
        <end position="567"/>
    </location>
</feature>
<dbReference type="FunFam" id="3.30.930.10:FF:000055">
    <property type="entry name" value="Serine--tRNA ligase"/>
    <property type="match status" value="1"/>
</dbReference>
<evidence type="ECO:0000256" key="4">
    <source>
        <dbReference type="ARBA" id="ARBA00022576"/>
    </source>
</evidence>
<dbReference type="PROSITE" id="PS51747">
    <property type="entry name" value="CYT_DCMP_DEAMINASES_2"/>
    <property type="match status" value="2"/>
</dbReference>
<dbReference type="Pfam" id="PF00168">
    <property type="entry name" value="C2"/>
    <property type="match status" value="1"/>
</dbReference>
<comment type="similarity">
    <text evidence="2">Belongs to the class-I pyridoxal-phosphate-dependent aminotransferase family.</text>
</comment>
<dbReference type="NCBIfam" id="TIGR02008">
    <property type="entry name" value="fdx_plant"/>
    <property type="match status" value="1"/>
</dbReference>
<comment type="cofactor">
    <cofactor evidence="1">
        <name>pyridoxal 5'-phosphate</name>
        <dbReference type="ChEBI" id="CHEBI:597326"/>
    </cofactor>
</comment>
<dbReference type="InterPro" id="IPR015422">
    <property type="entry name" value="PyrdxlP-dep_Trfase_small"/>
</dbReference>
<dbReference type="Pfam" id="PF02403">
    <property type="entry name" value="Seryl_tRNA_N"/>
    <property type="match status" value="1"/>
</dbReference>
<dbReference type="InterPro" id="IPR006058">
    <property type="entry name" value="2Fe2S_fd_BS"/>
</dbReference>
<keyword evidence="7" id="KW-0001">2Fe-2S</keyword>
<dbReference type="GO" id="GO:0051537">
    <property type="term" value="F:2 iron, 2 sulfur cluster binding"/>
    <property type="evidence" value="ECO:0007669"/>
    <property type="project" value="UniProtKB-KW"/>
</dbReference>
<dbReference type="InterPro" id="IPR002314">
    <property type="entry name" value="aa-tRNA-synt_IIb"/>
</dbReference>
<dbReference type="GO" id="GO:0004828">
    <property type="term" value="F:serine-tRNA ligase activity"/>
    <property type="evidence" value="ECO:0007669"/>
    <property type="project" value="InterPro"/>
</dbReference>
<dbReference type="SUPFAM" id="SSF46589">
    <property type="entry name" value="tRNA-binding arm"/>
    <property type="match status" value="1"/>
</dbReference>
<keyword evidence="11" id="KW-0648">Protein biosynthesis</keyword>
<keyword evidence="7" id="KW-0479">Metal-binding</keyword>
<dbReference type="CDD" id="cd00207">
    <property type="entry name" value="fer2"/>
    <property type="match status" value="1"/>
</dbReference>
<evidence type="ECO:0000256" key="18">
    <source>
        <dbReference type="SAM" id="MobiDB-lite"/>
    </source>
</evidence>
<dbReference type="InterPro" id="IPR036010">
    <property type="entry name" value="2Fe-2S_ferredoxin-like_sf"/>
</dbReference>
<comment type="subunit">
    <text evidence="3 16">Homodimer.</text>
</comment>
<evidence type="ECO:0000256" key="15">
    <source>
        <dbReference type="ARBA" id="ARBA00049185"/>
    </source>
</evidence>
<dbReference type="InterPro" id="IPR006195">
    <property type="entry name" value="aa-tRNA-synth_II"/>
</dbReference>
<evidence type="ECO:0000313" key="23">
    <source>
        <dbReference type="EMBL" id="PRW58382.1"/>
    </source>
</evidence>
<dbReference type="PROSITE" id="PS50862">
    <property type="entry name" value="AA_TRNA_LIGASE_II"/>
    <property type="match status" value="1"/>
</dbReference>
<protein>
    <recommendedName>
        <fullName evidence="16">Aspartate aminotransferase</fullName>
        <ecNumber evidence="16">2.6.1.1</ecNumber>
    </recommendedName>
</protein>
<dbReference type="GO" id="GO:0030170">
    <property type="term" value="F:pyridoxal phosphate binding"/>
    <property type="evidence" value="ECO:0007669"/>
    <property type="project" value="InterPro"/>
</dbReference>
<dbReference type="InterPro" id="IPR035892">
    <property type="entry name" value="C2_domain_sf"/>
</dbReference>
<dbReference type="Pfam" id="PF08211">
    <property type="entry name" value="dCMP_cyt_deam_2"/>
    <property type="match status" value="1"/>
</dbReference>
<dbReference type="InterPro" id="IPR002125">
    <property type="entry name" value="CMP_dCMP_dom"/>
</dbReference>
<dbReference type="SUPFAM" id="SSF54292">
    <property type="entry name" value="2Fe-2S ferredoxin-like"/>
    <property type="match status" value="1"/>
</dbReference>
<dbReference type="PANTHER" id="PTHR11879:SF46">
    <property type="entry name" value="ASPARTATE AMINOTRANSFERASE, CYTOPLASMIC"/>
    <property type="match status" value="1"/>
</dbReference>
<dbReference type="InterPro" id="IPR001041">
    <property type="entry name" value="2Fe-2S_ferredoxin-type"/>
</dbReference>
<organism evidence="23 24">
    <name type="scientific">Chlorella sorokiniana</name>
    <name type="common">Freshwater green alga</name>
    <dbReference type="NCBI Taxonomy" id="3076"/>
    <lineage>
        <taxon>Eukaryota</taxon>
        <taxon>Viridiplantae</taxon>
        <taxon>Chlorophyta</taxon>
        <taxon>core chlorophytes</taxon>
        <taxon>Trebouxiophyceae</taxon>
        <taxon>Chlorellales</taxon>
        <taxon>Chlorellaceae</taxon>
        <taxon>Chlorella clade</taxon>
        <taxon>Chlorella</taxon>
    </lineage>
</organism>
<dbReference type="NCBIfam" id="TIGR00414">
    <property type="entry name" value="serS"/>
    <property type="match status" value="1"/>
</dbReference>
<dbReference type="Gene3D" id="3.30.930.10">
    <property type="entry name" value="Bira Bifunctional Protein, Domain 2"/>
    <property type="match status" value="1"/>
</dbReference>
<keyword evidence="6 16" id="KW-0808">Transferase</keyword>
<dbReference type="FunFam" id="3.40.640.10:FF:000015">
    <property type="entry name" value="Aspartate aminotransferase"/>
    <property type="match status" value="1"/>
</dbReference>
<dbReference type="InterPro" id="IPR015421">
    <property type="entry name" value="PyrdxlP-dep_Trfase_major"/>
</dbReference>
<dbReference type="Gene3D" id="1.10.287.40">
    <property type="entry name" value="Serine-tRNA synthetase, tRNA binding domain"/>
    <property type="match status" value="1"/>
</dbReference>
<keyword evidence="10" id="KW-0663">Pyridoxal phosphate</keyword>
<evidence type="ECO:0000259" key="20">
    <source>
        <dbReference type="PROSITE" id="PS50862"/>
    </source>
</evidence>
<dbReference type="GO" id="GO:0004126">
    <property type="term" value="F:cytidine deaminase activity"/>
    <property type="evidence" value="ECO:0007669"/>
    <property type="project" value="InterPro"/>
</dbReference>
<evidence type="ECO:0000256" key="11">
    <source>
        <dbReference type="ARBA" id="ARBA00022917"/>
    </source>
</evidence>
<dbReference type="InterPro" id="IPR013171">
    <property type="entry name" value="Cyd/dCyd_deaminase_Zn-bd"/>
</dbReference>
<dbReference type="InterPro" id="IPR015866">
    <property type="entry name" value="Ser-tRNA-synth_1_N"/>
</dbReference>
<comment type="caution">
    <text evidence="23">The sequence shown here is derived from an EMBL/GenBank/DDBJ whole genome shotgun (WGS) entry which is preliminary data.</text>
</comment>
<feature type="region of interest" description="Disordered" evidence="18">
    <location>
        <begin position="933"/>
        <end position="953"/>
    </location>
</feature>
<keyword evidence="24" id="KW-1185">Reference proteome</keyword>
<dbReference type="PROSITE" id="PS00105">
    <property type="entry name" value="AA_TRANSFER_CLASS_1"/>
    <property type="match status" value="1"/>
</dbReference>
<dbReference type="SMART" id="SM00239">
    <property type="entry name" value="C2"/>
    <property type="match status" value="1"/>
</dbReference>
<dbReference type="Proteomes" id="UP000239899">
    <property type="component" value="Unassembled WGS sequence"/>
</dbReference>
<evidence type="ECO:0000256" key="3">
    <source>
        <dbReference type="ARBA" id="ARBA00011738"/>
    </source>
</evidence>
<evidence type="ECO:0000256" key="5">
    <source>
        <dbReference type="ARBA" id="ARBA00022598"/>
    </source>
</evidence>
<dbReference type="CDD" id="cd01283">
    <property type="entry name" value="cytidine_deaminase"/>
    <property type="match status" value="2"/>
</dbReference>
<keyword evidence="12" id="KW-0411">Iron-sulfur</keyword>
<dbReference type="NCBIfam" id="NF006719">
    <property type="entry name" value="PRK09257.1"/>
    <property type="match status" value="1"/>
</dbReference>
<dbReference type="CDD" id="cd00030">
    <property type="entry name" value="C2"/>
    <property type="match status" value="1"/>
</dbReference>
<dbReference type="PROSITE" id="PS51085">
    <property type="entry name" value="2FE2S_FER_2"/>
    <property type="match status" value="1"/>
</dbReference>
<comment type="cofactor">
    <cofactor evidence="14">
        <name>[2Fe-2S] cluster</name>
        <dbReference type="ChEBI" id="CHEBI:190135"/>
    </cofactor>
</comment>
<feature type="domain" description="Aminoacyl-transfer RNA synthetases class-II family profile" evidence="20">
    <location>
        <begin position="602"/>
        <end position="899"/>
    </location>
</feature>
<keyword evidence="9" id="KW-0067">ATP-binding</keyword>
<gene>
    <name evidence="23" type="ORF">C2E21_2991</name>
</gene>
<dbReference type="OrthoDB" id="6752799at2759"/>
<dbReference type="CDD" id="cd00609">
    <property type="entry name" value="AAT_like"/>
    <property type="match status" value="1"/>
</dbReference>
<evidence type="ECO:0000259" key="21">
    <source>
        <dbReference type="PROSITE" id="PS51085"/>
    </source>
</evidence>
<dbReference type="Pfam" id="PF00587">
    <property type="entry name" value="tRNA-synt_2b"/>
    <property type="match status" value="1"/>
</dbReference>
<dbReference type="GO" id="GO:0008270">
    <property type="term" value="F:zinc ion binding"/>
    <property type="evidence" value="ECO:0007669"/>
    <property type="project" value="InterPro"/>
</dbReference>
<proteinExistence type="inferred from homology"/>
<dbReference type="GO" id="GO:0005737">
    <property type="term" value="C:cytoplasm"/>
    <property type="evidence" value="ECO:0007669"/>
    <property type="project" value="UniProtKB-ARBA"/>
</dbReference>
<comment type="catalytic activity">
    <reaction evidence="15 16">
        <text>L-aspartate + 2-oxoglutarate = oxaloacetate + L-glutamate</text>
        <dbReference type="Rhea" id="RHEA:21824"/>
        <dbReference type="ChEBI" id="CHEBI:16452"/>
        <dbReference type="ChEBI" id="CHEBI:16810"/>
        <dbReference type="ChEBI" id="CHEBI:29985"/>
        <dbReference type="ChEBI" id="CHEBI:29991"/>
        <dbReference type="EC" id="2.6.1.1"/>
    </reaction>
</comment>
<dbReference type="GO" id="GO:0006434">
    <property type="term" value="P:seryl-tRNA aminoacylation"/>
    <property type="evidence" value="ECO:0007669"/>
    <property type="project" value="InterPro"/>
</dbReference>
<dbReference type="STRING" id="3076.A0A2P6TWE7"/>
<evidence type="ECO:0000256" key="13">
    <source>
        <dbReference type="ARBA" id="ARBA00023146"/>
    </source>
</evidence>
<sequence length="1839" mass="200799">MVAAVVCAAARPVQGLRAAPAPRRPAAAGPAAAPALRASRLDGVEMAPPDPILGVSEAFKRDSHPDKLNLGVGAYRTEELQPYVLKVVRKAEERMLAANENKEYLPIEGLASFRNATVELLLGADSPAVKEGRVATLQALSGTGSLRVGAAFIAKFLAAGTTAYISRPTWGNHKNIFADAGVPWKEYSYFDAETIGLDFAGMIADLEAAPEGSVILLHGCAHNPTGVDPTHEQWEKIADVIVKKNHLPFFDVAYQGFATGSLEEDAFAPRYFASRGIEFAVAQSYSKNLGLYAERIGAMSFVLSDKDAADRVLSQMKRIARALWSNPPVHGARIVSEVVGSEEMFGEWKGEMEMMAGRIKAVRQELHDALVKINPDKDWSFVVKQIGMFTFTGMSPQQCDHMTSKWHVYMTRDGRLSLAGLSKANSRAQGSVTAAAAVEVQQAEAAPAQQQAQPPAAAPEAPAYRAHIDFKFVRDNVEAVAANCRARLSSADPHLVAQLYEQYVAAQQETDKLRAARNENSSAMKGKLEPEARAALIEKGKAIKEALEGLEARLVALEDELQREGQRLPNMTHPDVPVGGEDVSKQLTLVGQRRSFDFPAKDHLQLGEELDLIDFETGSVVSGAKFYYLRNEAALLELALVNYTMQKVVAAGFTPMMTPDLVRESVFEKCGFQPRAQNTQIYSVKDSAMCLTGTAEIPLGGVCMDKILSESQLPMKMAAYGHCFRTEAGAAGSASKGLYRVHQFSKVEMFVVCTPEQSEALHQQLLDLEVQMFTELGLHFQVLDMASHDLGAPAYRKYDIEAWMPGMERYGEISSASNCTDYQSRRLNIRYRPAADEAAAAAADGNGSGGKGGKKKGGGKAKVPTQFAHTLNATACAVPRMIVAILENNQQADGSVVIPEVLRPFMMGIDVIRPKKRRLLSFEFGELLLDDNEAGDQQQEQQQEQRQEQRQRSAEHGYDMLVRLIRAANLPAADWWNGRADPYIIARCVAPDGTNTEYRTQHVPRELNPVFDEFFEAGNVPATSCRLDIEVWDKDVLTRDDVLGKVSWEFCPQQAQQAQQLPAASRQPSAAAAAEQQQQQPAPCAFSPLQAAFLEQQQRVAQQAAQLKTQDVQQQQPVATSGRASLRLELWRPHKRGTQPPSELEIEVQWQPSEGPGVMRLLGPVRFRQQLSPGFGMLMQHWTDDRSMAYSTYKVFLCHIDQFFGDVKCPWNRDYQNAQKVFGNPVLRSSVRSQHAMLYATQLGRSRFGVLRDAADFFVLFNGGQRNGQRRYFTYSLLPDSLRCSETGARFMADMMSKHAMHAGGAEEVLFAGEFCIVPDEGAAAGFRLVIDNNSGTYAPNARYLPRLRDLFLANFPDMAVETVAADDPRLTAYHKQCPSRVKAAAAAAAPAAEAEQPLVSPTHHTRVRRGARQKGSVLVDLAAPTPPQPRLQPGVLGGQFRLEPAAVQALLAEHSLTEEQLLAELLKPAAELARPPISSYHVGAVGLGGSGALYVGVNLEFARLPLYNSVHAEQFLLVNALHHGERELRRLAVNAAPCGYCRQFYAELACAETVRFSFSGGTYSLGQLLPMRFKPADLLPEPSPPLLLEPQRNAIQLTAAARDLLHQRSGEPVFVRAAAEALQAAVGSYSPYSRCPAGAAIVTPDGNVYSGGYIESAAYNPSMPPLQTAIIDAVIDGMPCYTAAEEVVLVELASGQVQHAPTARVVLEQIAPQARLTVLQADFDGGDGTLASRQVTFKFPEGEEKTIDVPDDTLILDAAEEAGIDLPYSCHGGTCSTCCCRIVSGEVDQSEQRYLDEGEIEKGFALICSSYPQSDLVLLTHQETALQDSAMDSLQPHH</sequence>
<dbReference type="PANTHER" id="PTHR11879">
    <property type="entry name" value="ASPARTATE AMINOTRANSFERASE"/>
    <property type="match status" value="1"/>
</dbReference>
<keyword evidence="13" id="KW-0030">Aminoacyl-tRNA synthetase</keyword>
<keyword evidence="4 16" id="KW-0032">Aminotransferase</keyword>
<evidence type="ECO:0000256" key="2">
    <source>
        <dbReference type="ARBA" id="ARBA00007441"/>
    </source>
</evidence>
<dbReference type="InterPro" id="IPR015424">
    <property type="entry name" value="PyrdxlP-dep_Trfase"/>
</dbReference>
<feature type="domain" description="CMP/dCMP-type deaminase" evidence="22">
    <location>
        <begin position="1613"/>
        <end position="1731"/>
    </location>
</feature>
<feature type="compositionally biased region" description="Basic and acidic residues" evidence="18">
    <location>
        <begin position="943"/>
        <end position="953"/>
    </location>
</feature>
<dbReference type="NCBIfam" id="NF006537">
    <property type="entry name" value="PRK09027.1"/>
    <property type="match status" value="1"/>
</dbReference>
<dbReference type="InterPro" id="IPR033729">
    <property type="entry name" value="SerRS_core"/>
</dbReference>
<evidence type="ECO:0000313" key="24">
    <source>
        <dbReference type="Proteomes" id="UP000239899"/>
    </source>
</evidence>
<dbReference type="Gene3D" id="3.10.20.30">
    <property type="match status" value="1"/>
</dbReference>
<dbReference type="Gene3D" id="3.40.140.10">
    <property type="entry name" value="Cytidine Deaminase, domain 2"/>
    <property type="match status" value="2"/>
</dbReference>
<dbReference type="Gene3D" id="3.40.640.10">
    <property type="entry name" value="Type I PLP-dependent aspartate aminotransferase-like (Major domain)"/>
    <property type="match status" value="1"/>
</dbReference>
<evidence type="ECO:0000256" key="17">
    <source>
        <dbReference type="SAM" id="Coils"/>
    </source>
</evidence>
<keyword evidence="5" id="KW-0436">Ligase</keyword>
<dbReference type="InterPro" id="IPR000796">
    <property type="entry name" value="Asp_trans"/>
</dbReference>
<dbReference type="InterPro" id="IPR016193">
    <property type="entry name" value="Cytidine_deaminase-like"/>
</dbReference>
<dbReference type="CDD" id="cd00770">
    <property type="entry name" value="SerRS_core"/>
    <property type="match status" value="1"/>
</dbReference>
<dbReference type="GO" id="GO:0022900">
    <property type="term" value="P:electron transport chain"/>
    <property type="evidence" value="ECO:0007669"/>
    <property type="project" value="InterPro"/>
</dbReference>
<feature type="domain" description="C2" evidence="19">
    <location>
        <begin position="940"/>
        <end position="1063"/>
    </location>
</feature>
<feature type="region of interest" description="Disordered" evidence="18">
    <location>
        <begin position="841"/>
        <end position="862"/>
    </location>
</feature>
<feature type="compositionally biased region" description="Basic residues" evidence="18">
    <location>
        <begin position="1404"/>
        <end position="1413"/>
    </location>
</feature>
<dbReference type="Pfam" id="PF00155">
    <property type="entry name" value="Aminotran_1_2"/>
    <property type="match status" value="1"/>
</dbReference>
<dbReference type="Gene3D" id="2.60.40.150">
    <property type="entry name" value="C2 domain"/>
    <property type="match status" value="1"/>
</dbReference>
<evidence type="ECO:0000259" key="22">
    <source>
        <dbReference type="PROSITE" id="PS51747"/>
    </source>
</evidence>
<evidence type="ECO:0000256" key="7">
    <source>
        <dbReference type="ARBA" id="ARBA00022714"/>
    </source>
</evidence>
<dbReference type="SUPFAM" id="SSF49562">
    <property type="entry name" value="C2 domain (Calcium/lipid-binding domain, CaLB)"/>
    <property type="match status" value="1"/>
</dbReference>
<dbReference type="EMBL" id="LHPG02000005">
    <property type="protein sequence ID" value="PRW58382.1"/>
    <property type="molecule type" value="Genomic_DNA"/>
</dbReference>
<dbReference type="InterPro" id="IPR012675">
    <property type="entry name" value="Beta-grasp_dom_sf"/>
</dbReference>
<comment type="miscellaneous">
    <text evidence="16">In eukaryotes there are cytoplasmic, mitochondrial and chloroplastic isozymes.</text>
</comment>
<evidence type="ECO:0000256" key="8">
    <source>
        <dbReference type="ARBA" id="ARBA00022741"/>
    </source>
</evidence>
<evidence type="ECO:0000256" key="14">
    <source>
        <dbReference type="ARBA" id="ARBA00034078"/>
    </source>
</evidence>
<dbReference type="PRINTS" id="PR00799">
    <property type="entry name" value="TRANSAMINASE"/>
</dbReference>
<feature type="domain" description="CMP/dCMP-type deaminase" evidence="22">
    <location>
        <begin position="1458"/>
        <end position="1577"/>
    </location>
</feature>
<feature type="region of interest" description="Disordered" evidence="18">
    <location>
        <begin position="1393"/>
        <end position="1413"/>
    </location>
</feature>
<evidence type="ECO:0000256" key="12">
    <source>
        <dbReference type="ARBA" id="ARBA00023014"/>
    </source>
</evidence>
<dbReference type="InterPro" id="IPR004839">
    <property type="entry name" value="Aminotransferase_I/II_large"/>
</dbReference>
<dbReference type="PROSITE" id="PS50004">
    <property type="entry name" value="C2"/>
    <property type="match status" value="1"/>
</dbReference>
<dbReference type="SUPFAM" id="SSF55681">
    <property type="entry name" value="Class II aaRS and biotin synthetases"/>
    <property type="match status" value="1"/>
</dbReference>
<evidence type="ECO:0000259" key="19">
    <source>
        <dbReference type="PROSITE" id="PS50004"/>
    </source>
</evidence>
<name>A0A2P6TWE7_CHLSO</name>
<dbReference type="Pfam" id="PF00111">
    <property type="entry name" value="Fer2"/>
    <property type="match status" value="1"/>
</dbReference>
<reference evidence="23 24" key="1">
    <citation type="journal article" date="2018" name="Plant J.">
        <title>Genome sequences of Chlorella sorokiniana UTEX 1602 and Micractinium conductrix SAG 241.80: implications to maltose excretion by a green alga.</title>
        <authorList>
            <person name="Arriola M.B."/>
            <person name="Velmurugan N."/>
            <person name="Zhang Y."/>
            <person name="Plunkett M.H."/>
            <person name="Hondzo H."/>
            <person name="Barney B.M."/>
        </authorList>
    </citation>
    <scope>NUCLEOTIDE SEQUENCE [LARGE SCALE GENOMIC DNA]</scope>
    <source>
        <strain evidence="24">UTEX 1602</strain>
    </source>
</reference>
<dbReference type="InterPro" id="IPR010978">
    <property type="entry name" value="tRNA-bd_arm"/>
</dbReference>
<dbReference type="Gene3D" id="3.90.1150.10">
    <property type="entry name" value="Aspartate Aminotransferase, domain 1"/>
    <property type="match status" value="1"/>
</dbReference>
<dbReference type="SUPFAM" id="SSF53927">
    <property type="entry name" value="Cytidine deaminase-like"/>
    <property type="match status" value="2"/>
</dbReference>
<dbReference type="SUPFAM" id="SSF53383">
    <property type="entry name" value="PLP-dependent transferases"/>
    <property type="match status" value="1"/>
</dbReference>
<dbReference type="InterPro" id="IPR010241">
    <property type="entry name" value="Fd_pln"/>
</dbReference>
<dbReference type="InterPro" id="IPR004838">
    <property type="entry name" value="NHTrfase_class1_PyrdxlP-BS"/>
</dbReference>
<dbReference type="Pfam" id="PF00383">
    <property type="entry name" value="dCMP_cyt_deam_1"/>
    <property type="match status" value="1"/>
</dbReference>
<evidence type="ECO:0000256" key="9">
    <source>
        <dbReference type="ARBA" id="ARBA00022840"/>
    </source>
</evidence>
<feature type="domain" description="2Fe-2S ferredoxin-type" evidence="21">
    <location>
        <begin position="1734"/>
        <end position="1825"/>
    </location>
</feature>
<dbReference type="EC" id="2.6.1.1" evidence="16"/>
<dbReference type="InterPro" id="IPR002317">
    <property type="entry name" value="Ser-tRNA-ligase_type_1"/>
</dbReference>
<dbReference type="GO" id="GO:0009055">
    <property type="term" value="F:electron transfer activity"/>
    <property type="evidence" value="ECO:0007669"/>
    <property type="project" value="InterPro"/>
</dbReference>
<dbReference type="InterPro" id="IPR000008">
    <property type="entry name" value="C2_dom"/>
</dbReference>
<evidence type="ECO:0000256" key="16">
    <source>
        <dbReference type="RuleBase" id="RU000480"/>
    </source>
</evidence>
<accession>A0A2P6TWE7</accession>
<dbReference type="PROSITE" id="PS00197">
    <property type="entry name" value="2FE2S_FER_1"/>
    <property type="match status" value="1"/>
</dbReference>
<keyword evidence="7" id="KW-0408">Iron</keyword>
<evidence type="ECO:0000256" key="10">
    <source>
        <dbReference type="ARBA" id="ARBA00022898"/>
    </source>
</evidence>
<keyword evidence="17" id="KW-0175">Coiled coil</keyword>
<keyword evidence="8" id="KW-0547">Nucleotide-binding</keyword>
<evidence type="ECO:0000256" key="6">
    <source>
        <dbReference type="ARBA" id="ARBA00022679"/>
    </source>
</evidence>
<evidence type="ECO:0000256" key="1">
    <source>
        <dbReference type="ARBA" id="ARBA00001933"/>
    </source>
</evidence>
<dbReference type="InterPro" id="IPR045864">
    <property type="entry name" value="aa-tRNA-synth_II/BPL/LPL"/>
</dbReference>
<dbReference type="GO" id="GO:0005524">
    <property type="term" value="F:ATP binding"/>
    <property type="evidence" value="ECO:0007669"/>
    <property type="project" value="UniProtKB-KW"/>
</dbReference>